<dbReference type="InterPro" id="IPR006311">
    <property type="entry name" value="TAT_signal"/>
</dbReference>
<dbReference type="InterPro" id="IPR038507">
    <property type="entry name" value="YcnI-like_sf"/>
</dbReference>
<dbReference type="Pfam" id="PF07987">
    <property type="entry name" value="DUF1775"/>
    <property type="match status" value="2"/>
</dbReference>
<dbReference type="Gene3D" id="2.60.40.2230">
    <property type="entry name" value="Uncharacterised protein YcnI-like PF07987, DUF1775"/>
    <property type="match status" value="1"/>
</dbReference>
<name>A0ABM8G1Q5_9CELL</name>
<evidence type="ECO:0000256" key="2">
    <source>
        <dbReference type="SAM" id="Phobius"/>
    </source>
</evidence>
<feature type="compositionally biased region" description="Acidic residues" evidence="1">
    <location>
        <begin position="176"/>
        <end position="187"/>
    </location>
</feature>
<dbReference type="CDD" id="cd08545">
    <property type="entry name" value="YcnI_like"/>
    <property type="match status" value="1"/>
</dbReference>
<evidence type="ECO:0000313" key="6">
    <source>
        <dbReference type="Proteomes" id="UP001321475"/>
    </source>
</evidence>
<feature type="transmembrane region" description="Helical" evidence="2">
    <location>
        <begin position="225"/>
        <end position="245"/>
    </location>
</feature>
<gene>
    <name evidence="5" type="ORF">GCM10025865_12940</name>
</gene>
<keyword evidence="2" id="KW-0812">Transmembrane</keyword>
<feature type="signal peptide" evidence="3">
    <location>
        <begin position="1"/>
        <end position="30"/>
    </location>
</feature>
<feature type="region of interest" description="Disordered" evidence="1">
    <location>
        <begin position="161"/>
        <end position="224"/>
    </location>
</feature>
<evidence type="ECO:0000256" key="1">
    <source>
        <dbReference type="SAM" id="MobiDB-lite"/>
    </source>
</evidence>
<evidence type="ECO:0000256" key="3">
    <source>
        <dbReference type="SAM" id="SignalP"/>
    </source>
</evidence>
<feature type="chain" id="PRO_5047041843" description="YncI copper-binding domain-containing protein" evidence="3">
    <location>
        <begin position="31"/>
        <end position="251"/>
    </location>
</feature>
<dbReference type="Proteomes" id="UP001321475">
    <property type="component" value="Chromosome"/>
</dbReference>
<feature type="domain" description="YncI copper-binding" evidence="4">
    <location>
        <begin position="91"/>
        <end position="157"/>
    </location>
</feature>
<protein>
    <recommendedName>
        <fullName evidence="4">YncI copper-binding domain-containing protein</fullName>
    </recommendedName>
</protein>
<proteinExistence type="predicted"/>
<keyword evidence="3" id="KW-0732">Signal</keyword>
<organism evidence="5 6">
    <name type="scientific">Paraoerskovia sediminicola</name>
    <dbReference type="NCBI Taxonomy" id="1138587"/>
    <lineage>
        <taxon>Bacteria</taxon>
        <taxon>Bacillati</taxon>
        <taxon>Actinomycetota</taxon>
        <taxon>Actinomycetes</taxon>
        <taxon>Micrococcales</taxon>
        <taxon>Cellulomonadaceae</taxon>
        <taxon>Paraoerskovia</taxon>
    </lineage>
</organism>
<reference evidence="6" key="1">
    <citation type="journal article" date="2019" name="Int. J. Syst. Evol. Microbiol.">
        <title>The Global Catalogue of Microorganisms (GCM) 10K type strain sequencing project: providing services to taxonomists for standard genome sequencing and annotation.</title>
        <authorList>
            <consortium name="The Broad Institute Genomics Platform"/>
            <consortium name="The Broad Institute Genome Sequencing Center for Infectious Disease"/>
            <person name="Wu L."/>
            <person name="Ma J."/>
        </authorList>
    </citation>
    <scope>NUCLEOTIDE SEQUENCE [LARGE SCALE GENOMIC DNA]</scope>
    <source>
        <strain evidence="6">NBRC 108565</strain>
    </source>
</reference>
<dbReference type="RefSeq" id="WP_286219063.1">
    <property type="nucleotide sequence ID" value="NZ_AP027729.1"/>
</dbReference>
<accession>A0ABM8G1Q5</accession>
<sequence length="251" mass="25417">MRRTTFVRRTTLTGAAAAVLVALGATAASAHVTITASTTGAGSTAVLTLEVPHGCDGSPTTQVAVRVPAEVTDVTASDVGRWSVQQTEDGLRYTADEPLTDGEHDEIEFSVRLPDEVGATLVFPVVQECEVGQAAWTEVSDHDGGEDQLDRPAPFVVVTAADPDSESGTDTHEAAETADADDADDAAATETAVAADVESPGASSDSTEGADGAETTASDDSGHPVTYAAAGTLAAGGLVGGAVLLRRRLRG</sequence>
<keyword evidence="2" id="KW-1133">Transmembrane helix</keyword>
<keyword evidence="2" id="KW-0472">Membrane</keyword>
<feature type="domain" description="YncI copper-binding" evidence="4">
    <location>
        <begin position="31"/>
        <end position="89"/>
    </location>
</feature>
<evidence type="ECO:0000259" key="4">
    <source>
        <dbReference type="Pfam" id="PF07987"/>
    </source>
</evidence>
<dbReference type="PROSITE" id="PS51318">
    <property type="entry name" value="TAT"/>
    <property type="match status" value="1"/>
</dbReference>
<evidence type="ECO:0000313" key="5">
    <source>
        <dbReference type="EMBL" id="BDZ41995.1"/>
    </source>
</evidence>
<keyword evidence="6" id="KW-1185">Reference proteome</keyword>
<dbReference type="EMBL" id="AP027729">
    <property type="protein sequence ID" value="BDZ41995.1"/>
    <property type="molecule type" value="Genomic_DNA"/>
</dbReference>
<dbReference type="InterPro" id="IPR012533">
    <property type="entry name" value="YcnI-copper_dom"/>
</dbReference>
<feature type="compositionally biased region" description="Low complexity" evidence="1">
    <location>
        <begin position="188"/>
        <end position="198"/>
    </location>
</feature>